<evidence type="ECO:0000259" key="1">
    <source>
        <dbReference type="Pfam" id="PF05050"/>
    </source>
</evidence>
<dbReference type="Proteomes" id="UP000321548">
    <property type="component" value="Unassembled WGS sequence"/>
</dbReference>
<dbReference type="GO" id="GO:0032259">
    <property type="term" value="P:methylation"/>
    <property type="evidence" value="ECO:0007669"/>
    <property type="project" value="UniProtKB-KW"/>
</dbReference>
<reference evidence="2 3" key="1">
    <citation type="submission" date="2019-06" db="EMBL/GenBank/DDBJ databases">
        <title>Quisquiliibacterium sp. nov., isolated from a maize field.</title>
        <authorList>
            <person name="Lin S.-Y."/>
            <person name="Tsai C.-F."/>
            <person name="Young C.-C."/>
        </authorList>
    </citation>
    <scope>NUCLEOTIDE SEQUENCE [LARGE SCALE GENOMIC DNA]</scope>
    <source>
        <strain evidence="2 3">CC-CFT501</strain>
    </source>
</reference>
<dbReference type="PANTHER" id="PTHR34203:SF15">
    <property type="entry name" value="SLL1173 PROTEIN"/>
    <property type="match status" value="1"/>
</dbReference>
<dbReference type="InterPro" id="IPR006342">
    <property type="entry name" value="FkbM_mtfrase"/>
</dbReference>
<protein>
    <submittedName>
        <fullName evidence="2">FkbM family methyltransferase</fullName>
    </submittedName>
</protein>
<feature type="domain" description="Methyltransferase FkbM" evidence="1">
    <location>
        <begin position="89"/>
        <end position="231"/>
    </location>
</feature>
<dbReference type="Gene3D" id="3.40.50.150">
    <property type="entry name" value="Vaccinia Virus protein VP39"/>
    <property type="match status" value="1"/>
</dbReference>
<keyword evidence="2" id="KW-0808">Transferase</keyword>
<dbReference type="GO" id="GO:0008168">
    <property type="term" value="F:methyltransferase activity"/>
    <property type="evidence" value="ECO:0007669"/>
    <property type="project" value="UniProtKB-KW"/>
</dbReference>
<dbReference type="SUPFAM" id="SSF53335">
    <property type="entry name" value="S-adenosyl-L-methionine-dependent methyltransferases"/>
    <property type="match status" value="1"/>
</dbReference>
<proteinExistence type="predicted"/>
<name>A0A5C8P5Y8_9BURK</name>
<evidence type="ECO:0000313" key="3">
    <source>
        <dbReference type="Proteomes" id="UP000321548"/>
    </source>
</evidence>
<keyword evidence="2" id="KW-0489">Methyltransferase</keyword>
<keyword evidence="3" id="KW-1185">Reference proteome</keyword>
<organism evidence="2 3">
    <name type="scientific">Zeimonas arvi</name>
    <dbReference type="NCBI Taxonomy" id="2498847"/>
    <lineage>
        <taxon>Bacteria</taxon>
        <taxon>Pseudomonadati</taxon>
        <taxon>Pseudomonadota</taxon>
        <taxon>Betaproteobacteria</taxon>
        <taxon>Burkholderiales</taxon>
        <taxon>Burkholderiaceae</taxon>
        <taxon>Zeimonas</taxon>
    </lineage>
</organism>
<evidence type="ECO:0000313" key="2">
    <source>
        <dbReference type="EMBL" id="TXL68567.1"/>
    </source>
</evidence>
<dbReference type="InterPro" id="IPR029063">
    <property type="entry name" value="SAM-dependent_MTases_sf"/>
</dbReference>
<dbReference type="PANTHER" id="PTHR34203">
    <property type="entry name" value="METHYLTRANSFERASE, FKBM FAMILY PROTEIN"/>
    <property type="match status" value="1"/>
</dbReference>
<gene>
    <name evidence="2" type="ORF">FHP08_02480</name>
</gene>
<dbReference type="NCBIfam" id="TIGR01444">
    <property type="entry name" value="fkbM_fam"/>
    <property type="match status" value="1"/>
</dbReference>
<sequence length="284" mass="30681">MDRGGAAPVNQPRLARSRSLVRTLAYALRRVATPAGSLVAQVPVLELSFRLPIRSGLARHLYKYRSYEPAIGNWILDAFPIGGGGLFVDIGANFGWYSCLFSRLAGGTGRVVAFEPEPGNFGLLEANLLRNGCRNVSALREGLADRPGELELHLYKASNPGRHSLLPTPGGETVRVPVVALDDRLAALGLAERPVDLIKIDIEGFELSALRGASATLSRCRNMVIEYSPDLMRRAGIEPSALIDLLDSSGMQVSMFGETGMVEVDATALRTLTGQADLLWQRLT</sequence>
<dbReference type="OrthoDB" id="7016221at2"/>
<comment type="caution">
    <text evidence="2">The sequence shown here is derived from an EMBL/GenBank/DDBJ whole genome shotgun (WGS) entry which is preliminary data.</text>
</comment>
<accession>A0A5C8P5Y8</accession>
<dbReference type="Pfam" id="PF05050">
    <property type="entry name" value="Methyltransf_21"/>
    <property type="match status" value="1"/>
</dbReference>
<dbReference type="InterPro" id="IPR052514">
    <property type="entry name" value="SAM-dependent_MTase"/>
</dbReference>
<dbReference type="EMBL" id="VDUY01000001">
    <property type="protein sequence ID" value="TXL68567.1"/>
    <property type="molecule type" value="Genomic_DNA"/>
</dbReference>
<dbReference type="AlphaFoldDB" id="A0A5C8P5Y8"/>